<dbReference type="GO" id="GO:0006302">
    <property type="term" value="P:double-strand break repair"/>
    <property type="evidence" value="ECO:0007669"/>
    <property type="project" value="TreeGrafter"/>
</dbReference>
<organism evidence="4">
    <name type="scientific">Scylla olivacea</name>
    <name type="common">Orange mud crab</name>
    <name type="synonym">Cancer olivacea</name>
    <dbReference type="NCBI Taxonomy" id="85551"/>
    <lineage>
        <taxon>Eukaryota</taxon>
        <taxon>Metazoa</taxon>
        <taxon>Ecdysozoa</taxon>
        <taxon>Arthropoda</taxon>
        <taxon>Crustacea</taxon>
        <taxon>Multicrustacea</taxon>
        <taxon>Malacostraca</taxon>
        <taxon>Eumalacostraca</taxon>
        <taxon>Eucarida</taxon>
        <taxon>Decapoda</taxon>
        <taxon>Pleocyemata</taxon>
        <taxon>Brachyura</taxon>
        <taxon>Eubrachyura</taxon>
        <taxon>Portunoidea</taxon>
        <taxon>Portunidae</taxon>
        <taxon>Portuninae</taxon>
        <taxon>Scylla</taxon>
    </lineage>
</organism>
<dbReference type="PANTHER" id="PTHR10133:SF27">
    <property type="entry name" value="DNA POLYMERASE NU"/>
    <property type="match status" value="1"/>
</dbReference>
<protein>
    <recommendedName>
        <fullName evidence="3">DNA-directed DNA polymerase family A palm domain-containing protein</fullName>
    </recommendedName>
</protein>
<dbReference type="EMBL" id="GDRN01056033">
    <property type="protein sequence ID" value="JAI65882.1"/>
    <property type="molecule type" value="Transcribed_RNA"/>
</dbReference>
<dbReference type="Gene3D" id="1.10.150.20">
    <property type="entry name" value="5' to 3' exonuclease, C-terminal subdomain"/>
    <property type="match status" value="1"/>
</dbReference>
<dbReference type="GO" id="GO:0006261">
    <property type="term" value="P:DNA-templated DNA replication"/>
    <property type="evidence" value="ECO:0007669"/>
    <property type="project" value="InterPro"/>
</dbReference>
<sequence>MEPPERRESHTTMSTVMQRQLSVILTPAKQPPPRGAVPELSSLGQLILASLTSATPPPPQPLRRVDPNTYYREVYMRQFRAEPEAQAGCTQPYLSQTEADRDQSDYGTSLGPLPHAPVGKIMERTISDLNNSVFRLEVDVGEQNDADHDVQQDPSSFPNMDSQDWGGVERNYLVSRNHTSPQEREVFVNKTGLSSLQSNMCKSSKMLAPRVLNKVIFSQNSCVQNPHNEVIAKSVKFCSPSTAALVVSDTHPADLIDHNELDAVDPHLFDLSLSPILDLPPYEGENTISLQAQLNNNATVLTEVTSCPETANESENIIPFSDQESNARAEVALNISITKEITSDPHYLQNQQNLYPGEGEIITHEEIDQKDLVDLEKNKVTFVSSSNATLYTDNQRSPTEEQNYRLLNAAVGENSKSLEENTELGGLCSMNENMSMPNILTAIISHVKAIDAKQEEELPAANKHTDSDVKAHPLTMESVNKLNGDTNGIIEHESESSEKSANTNLEVQKAWNESVDIFDKNTDVTLQNKTQECKNKEKLCAEMKDMALKSKDVEAINESAIIFYTTCDATQYTEFTGEEQKNITHNKVSDKSEISHNTDTRSQIIRSLEHIRAQDRFMTPKKPTFRAPYKIVSESPITGYPLDRRNITSTPKETQQKKILRYSSGYSSDTSDGIRNTSDFKSKHFTTNGDTSPGEQYPALCLNLVDKKPEFKPKFISKLSSFKFSVDYMKKKQNDGQLYLKEKKSFEATKHLSSKSKITIQESLNLSESSTVKPDICKTTGFIHSKVKLKSDSSFTKITDELESSKSDVIQEINVCATTSKKAANMADSGDAYHNTADKYARKLDKFRFNKDQSVSPAVSGDIPVTKKSCSFQISLEASEKVNSHVKVKGLAKRKKENQEHVTVRKRNKNITESHSPCWPNDDSKKTRKRKSSSYSKNLSESLLAKKSKDAKECLSSCKNESEGKSDKNYSVLKDCSQGSANLPQQMLGNEAQLLAVSKYLTSAQEFCITLLYRDNSSQLRERVSGGRKQHPGSGQVTGFALRATWAADSAPPHNLLPTGHSGVLTECHGESLSQEGGNGRTSCLSNNKISAVYKVSLGINFNKEEIRSVVNCIMNSEACKIGFDAQESITFLVEKLEIDHREVISSWVILDPKIGGWLMNSDHPPITFQQTAIALKVSLPQAEVGKRPEEEISKDMEALSLVAAVLHARLVQLSLWTIFLHLEMRITPILAVMELRDIRVDRAILKQIGQRLKLKIEEVERRCHQVSGSVFNVASHAQLRSVLYQELKLDVKAGVAVPRTTKGQKSTCEAALGRLRDLHPLPGLVLQHRLLNKLKTTYVDGILACLHGSCVRAAWEQTSASTGRIQCHHPNLQNIPKQPVTVEVDGSEVVVRARECFCSREGHVLVSADFQQTELRVLAHLSQEAELLAGFRQSNNTDIFKQLTATWLNKAVSDVTSYERKRTKRVVYGVMYGAGREKLSEVLHITASEANDIISSFMKHFPGIPAYIRSVIEVCRQQGFLTTIFRRRRFFPNINSHDTAIQCQAERQAVNFIIQGSAADLSKAAMVQTEAVLARWSEVDAKLLIHIHDELVWEVHTEHTQTFCDMVGRIMEDTQQLCGPLVQLTVPLPVTVSTGTSWANMQPLSCS</sequence>
<accession>A0A0P4WB57</accession>
<feature type="region of interest" description="Disordered" evidence="2">
    <location>
        <begin position="887"/>
        <end position="941"/>
    </location>
</feature>
<dbReference type="InterPro" id="IPR043502">
    <property type="entry name" value="DNA/RNA_pol_sf"/>
</dbReference>
<dbReference type="SUPFAM" id="SSF56672">
    <property type="entry name" value="DNA/RNA polymerases"/>
    <property type="match status" value="1"/>
</dbReference>
<dbReference type="InterPro" id="IPR036397">
    <property type="entry name" value="RNaseH_sf"/>
</dbReference>
<dbReference type="CDD" id="cd08638">
    <property type="entry name" value="DNA_pol_A_theta"/>
    <property type="match status" value="1"/>
</dbReference>
<dbReference type="PRINTS" id="PR00868">
    <property type="entry name" value="DNAPOLI"/>
</dbReference>
<dbReference type="PANTHER" id="PTHR10133">
    <property type="entry name" value="DNA POLYMERASE I"/>
    <property type="match status" value="1"/>
</dbReference>
<evidence type="ECO:0000313" key="4">
    <source>
        <dbReference type="EMBL" id="JAI65882.1"/>
    </source>
</evidence>
<dbReference type="Gene3D" id="3.30.420.10">
    <property type="entry name" value="Ribonuclease H-like superfamily/Ribonuclease H"/>
    <property type="match status" value="1"/>
</dbReference>
<dbReference type="InterPro" id="IPR002298">
    <property type="entry name" value="DNA_polymerase_A"/>
</dbReference>
<reference evidence="4" key="1">
    <citation type="submission" date="2015-09" db="EMBL/GenBank/DDBJ databases">
        <title>Scylla olivacea transcriptome.</title>
        <authorList>
            <person name="Ikhwanuddin M."/>
        </authorList>
    </citation>
    <scope>NUCLEOTIDE SEQUENCE</scope>
</reference>
<dbReference type="InterPro" id="IPR001098">
    <property type="entry name" value="DNA-dir_DNA_pol_A_palm_dom"/>
</dbReference>
<dbReference type="SMART" id="SM00482">
    <property type="entry name" value="POLAc"/>
    <property type="match status" value="1"/>
</dbReference>
<dbReference type="Gene3D" id="3.30.70.370">
    <property type="match status" value="1"/>
</dbReference>
<evidence type="ECO:0000259" key="3">
    <source>
        <dbReference type="SMART" id="SM00482"/>
    </source>
</evidence>
<feature type="domain" description="DNA-directed DNA polymerase family A palm" evidence="3">
    <location>
        <begin position="1393"/>
        <end position="1600"/>
    </location>
</feature>
<dbReference type="FunFam" id="1.10.150.20:FF:000002">
    <property type="entry name" value="DNA polymerase I"/>
    <property type="match status" value="1"/>
</dbReference>
<name>A0A0P4WB57_SCYOL</name>
<proteinExistence type="predicted"/>
<evidence type="ECO:0000256" key="2">
    <source>
        <dbReference type="SAM" id="MobiDB-lite"/>
    </source>
</evidence>
<dbReference type="GO" id="GO:0003677">
    <property type="term" value="F:DNA binding"/>
    <property type="evidence" value="ECO:0007669"/>
    <property type="project" value="InterPro"/>
</dbReference>
<feature type="compositionally biased region" description="Basic residues" evidence="2">
    <location>
        <begin position="887"/>
        <end position="896"/>
    </location>
</feature>
<dbReference type="Gene3D" id="1.20.1060.10">
    <property type="entry name" value="Taq DNA Polymerase, Chain T, domain 4"/>
    <property type="match status" value="1"/>
</dbReference>
<dbReference type="GO" id="GO:0003887">
    <property type="term" value="F:DNA-directed DNA polymerase activity"/>
    <property type="evidence" value="ECO:0007669"/>
    <property type="project" value="InterPro"/>
</dbReference>
<dbReference type="Pfam" id="PF00476">
    <property type="entry name" value="DNA_pol_A"/>
    <property type="match status" value="1"/>
</dbReference>
<keyword evidence="1" id="KW-0235">DNA replication</keyword>
<evidence type="ECO:0000256" key="1">
    <source>
        <dbReference type="ARBA" id="ARBA00022705"/>
    </source>
</evidence>